<accession>A0A4R1NE14</accession>
<dbReference type="SMART" id="SM00387">
    <property type="entry name" value="HATPase_c"/>
    <property type="match status" value="1"/>
</dbReference>
<evidence type="ECO:0000256" key="15">
    <source>
        <dbReference type="ARBA" id="ARBA00041011"/>
    </source>
</evidence>
<feature type="domain" description="Histidine kinase" evidence="17">
    <location>
        <begin position="237"/>
        <end position="437"/>
    </location>
</feature>
<evidence type="ECO:0000256" key="9">
    <source>
        <dbReference type="ARBA" id="ARBA00022741"/>
    </source>
</evidence>
<dbReference type="InterPro" id="IPR036890">
    <property type="entry name" value="HATPase_C_sf"/>
</dbReference>
<dbReference type="InterPro" id="IPR050980">
    <property type="entry name" value="2C_sensor_his_kinase"/>
</dbReference>
<dbReference type="PROSITE" id="PS50109">
    <property type="entry name" value="HIS_KIN"/>
    <property type="match status" value="1"/>
</dbReference>
<gene>
    <name evidence="19" type="ORF">EZJ58_4057</name>
</gene>
<feature type="transmembrane region" description="Helical" evidence="16">
    <location>
        <begin position="152"/>
        <end position="175"/>
    </location>
</feature>
<dbReference type="EC" id="2.7.13.3" evidence="3"/>
<comment type="subcellular location">
    <subcellularLocation>
        <location evidence="2">Cell inner membrane</location>
        <topology evidence="2">Multi-pass membrane protein</topology>
    </subcellularLocation>
</comment>
<evidence type="ECO:0000313" key="20">
    <source>
        <dbReference type="Proteomes" id="UP000294555"/>
    </source>
</evidence>
<dbReference type="SMART" id="SM00388">
    <property type="entry name" value="HisKA"/>
    <property type="match status" value="1"/>
</dbReference>
<evidence type="ECO:0000313" key="19">
    <source>
        <dbReference type="EMBL" id="TCL05835.1"/>
    </source>
</evidence>
<keyword evidence="12 16" id="KW-1133">Transmembrane helix</keyword>
<dbReference type="InterPro" id="IPR036097">
    <property type="entry name" value="HisK_dim/P_sf"/>
</dbReference>
<dbReference type="EMBL" id="SJOI01000001">
    <property type="protein sequence ID" value="TCL05835.1"/>
    <property type="molecule type" value="Genomic_DNA"/>
</dbReference>
<feature type="transmembrane region" description="Helical" evidence="16">
    <location>
        <begin position="12"/>
        <end position="37"/>
    </location>
</feature>
<dbReference type="PANTHER" id="PTHR44936">
    <property type="entry name" value="SENSOR PROTEIN CREC"/>
    <property type="match status" value="1"/>
</dbReference>
<dbReference type="InterPro" id="IPR003660">
    <property type="entry name" value="HAMP_dom"/>
</dbReference>
<comment type="caution">
    <text evidence="19">The sequence shown here is derived from an EMBL/GenBank/DDBJ whole genome shotgun (WGS) entry which is preliminary data.</text>
</comment>
<keyword evidence="10 19" id="KW-0418">Kinase</keyword>
<dbReference type="Pfam" id="PF00672">
    <property type="entry name" value="HAMP"/>
    <property type="match status" value="1"/>
</dbReference>
<evidence type="ECO:0000256" key="10">
    <source>
        <dbReference type="ARBA" id="ARBA00022777"/>
    </source>
</evidence>
<evidence type="ECO:0000256" key="2">
    <source>
        <dbReference type="ARBA" id="ARBA00004429"/>
    </source>
</evidence>
<evidence type="ECO:0000259" key="18">
    <source>
        <dbReference type="PROSITE" id="PS50885"/>
    </source>
</evidence>
<dbReference type="Proteomes" id="UP000294555">
    <property type="component" value="Unassembled WGS sequence"/>
</dbReference>
<dbReference type="OrthoDB" id="9804645at2"/>
<dbReference type="InterPro" id="IPR005467">
    <property type="entry name" value="His_kinase_dom"/>
</dbReference>
<dbReference type="SUPFAM" id="SSF47384">
    <property type="entry name" value="Homodimeric domain of signal transducing histidine kinase"/>
    <property type="match status" value="1"/>
</dbReference>
<evidence type="ECO:0000256" key="3">
    <source>
        <dbReference type="ARBA" id="ARBA00012438"/>
    </source>
</evidence>
<evidence type="ECO:0000256" key="13">
    <source>
        <dbReference type="ARBA" id="ARBA00023012"/>
    </source>
</evidence>
<evidence type="ECO:0000256" key="8">
    <source>
        <dbReference type="ARBA" id="ARBA00022692"/>
    </source>
</evidence>
<dbReference type="InterPro" id="IPR003661">
    <property type="entry name" value="HisK_dim/P_dom"/>
</dbReference>
<dbReference type="Gene3D" id="1.10.287.130">
    <property type="match status" value="1"/>
</dbReference>
<evidence type="ECO:0000256" key="11">
    <source>
        <dbReference type="ARBA" id="ARBA00022840"/>
    </source>
</evidence>
<dbReference type="CDD" id="cd00082">
    <property type="entry name" value="HisKA"/>
    <property type="match status" value="1"/>
</dbReference>
<dbReference type="RefSeq" id="WP_132924740.1">
    <property type="nucleotide sequence ID" value="NZ_SJOI01000001.1"/>
</dbReference>
<dbReference type="SUPFAM" id="SSF55874">
    <property type="entry name" value="ATPase domain of HSP90 chaperone/DNA topoisomerase II/histidine kinase"/>
    <property type="match status" value="1"/>
</dbReference>
<organism evidence="19 20">
    <name type="scientific">Sodalis ligni</name>
    <dbReference type="NCBI Taxonomy" id="2697027"/>
    <lineage>
        <taxon>Bacteria</taxon>
        <taxon>Pseudomonadati</taxon>
        <taxon>Pseudomonadota</taxon>
        <taxon>Gammaproteobacteria</taxon>
        <taxon>Enterobacterales</taxon>
        <taxon>Bruguierivoracaceae</taxon>
        <taxon>Sodalis</taxon>
    </lineage>
</organism>
<evidence type="ECO:0000256" key="6">
    <source>
        <dbReference type="ARBA" id="ARBA00022553"/>
    </source>
</evidence>
<reference evidence="19 20" key="1">
    <citation type="submission" date="2019-02" db="EMBL/GenBank/DDBJ databases">
        <title>Investigation of anaerobic lignin degradation for improved lignocellulosic biofuels.</title>
        <authorList>
            <person name="Deangelis K."/>
        </authorList>
    </citation>
    <scope>NUCLEOTIDE SEQUENCE [LARGE SCALE GENOMIC DNA]</scope>
    <source>
        <strain evidence="19 20">159R</strain>
    </source>
</reference>
<keyword evidence="6" id="KW-0597">Phosphoprotein</keyword>
<keyword evidence="11" id="KW-0067">ATP-binding</keyword>
<evidence type="ECO:0000256" key="4">
    <source>
        <dbReference type="ARBA" id="ARBA00022475"/>
    </source>
</evidence>
<keyword evidence="20" id="KW-1185">Reference proteome</keyword>
<sequence>MKRAWRLWPQTLVSRLLLILLLGLLLANGLTLGLLLLERAQSAKAMMLGNLEYDVATSVAILDRLPAIERPAWIPRLDRVNYHYLLQQGRSGDYPTGKRLRDTARSLKAALGDRYHLKVNAIPGDQGRLQAHMRLSDGSPLTLDLVPRTMPFATWLPIVLVIQLVLLLGCTWFAVRNAVRPLVALTRAAESLNPDTSAAVRMAESGPVEVRNAAKAFNAMQDRIAAYLKERMQILAAISHDLQTPITRIKLRSELMEENDIKAKLLQDLEEMTHLVREGVAYARTSESSSEKPCRIQPHAFIDSLVCDYQDTGQPVTLAGKLPGSVLTKPHALRRSLCNLIDNALKFSGSAEVVVGQAAGNIIIQVLDRGPGIPPAELYAVLQPFYRVESSRNRMTGGTGLGLAIAQQLVASLDGSLALANRDGGGLAVTITLTDMTV</sequence>
<dbReference type="GO" id="GO:0000155">
    <property type="term" value="F:phosphorelay sensor kinase activity"/>
    <property type="evidence" value="ECO:0007669"/>
    <property type="project" value="InterPro"/>
</dbReference>
<evidence type="ECO:0000259" key="17">
    <source>
        <dbReference type="PROSITE" id="PS50109"/>
    </source>
</evidence>
<dbReference type="PROSITE" id="PS50885">
    <property type="entry name" value="HAMP"/>
    <property type="match status" value="1"/>
</dbReference>
<dbReference type="CDD" id="cd06225">
    <property type="entry name" value="HAMP"/>
    <property type="match status" value="1"/>
</dbReference>
<evidence type="ECO:0000256" key="7">
    <source>
        <dbReference type="ARBA" id="ARBA00022679"/>
    </source>
</evidence>
<evidence type="ECO:0000256" key="16">
    <source>
        <dbReference type="SAM" id="Phobius"/>
    </source>
</evidence>
<dbReference type="GO" id="GO:0005524">
    <property type="term" value="F:ATP binding"/>
    <property type="evidence" value="ECO:0007669"/>
    <property type="project" value="UniProtKB-KW"/>
</dbReference>
<dbReference type="PANTHER" id="PTHR44936:SF5">
    <property type="entry name" value="SENSOR HISTIDINE KINASE ENVZ"/>
    <property type="match status" value="1"/>
</dbReference>
<evidence type="ECO:0000256" key="14">
    <source>
        <dbReference type="ARBA" id="ARBA00023136"/>
    </source>
</evidence>
<dbReference type="InterPro" id="IPR004358">
    <property type="entry name" value="Sig_transdc_His_kin-like_C"/>
</dbReference>
<dbReference type="InterPro" id="IPR003594">
    <property type="entry name" value="HATPase_dom"/>
</dbReference>
<dbReference type="Gene3D" id="3.30.565.10">
    <property type="entry name" value="Histidine kinase-like ATPase, C-terminal domain"/>
    <property type="match status" value="1"/>
</dbReference>
<keyword evidence="7" id="KW-0808">Transferase</keyword>
<evidence type="ECO:0000256" key="5">
    <source>
        <dbReference type="ARBA" id="ARBA00022519"/>
    </source>
</evidence>
<name>A0A4R1NE14_9GAMM</name>
<keyword evidence="9" id="KW-0547">Nucleotide-binding</keyword>
<proteinExistence type="predicted"/>
<keyword evidence="4" id="KW-1003">Cell membrane</keyword>
<keyword evidence="8 16" id="KW-0812">Transmembrane</keyword>
<dbReference type="GO" id="GO:0005886">
    <property type="term" value="C:plasma membrane"/>
    <property type="evidence" value="ECO:0007669"/>
    <property type="project" value="UniProtKB-SubCell"/>
</dbReference>
<evidence type="ECO:0000256" key="1">
    <source>
        <dbReference type="ARBA" id="ARBA00000085"/>
    </source>
</evidence>
<feature type="domain" description="HAMP" evidence="18">
    <location>
        <begin position="176"/>
        <end position="229"/>
    </location>
</feature>
<dbReference type="PRINTS" id="PR00344">
    <property type="entry name" value="BCTRLSENSOR"/>
</dbReference>
<protein>
    <recommendedName>
        <fullName evidence="15">Sensor histidine kinase EnvZ</fullName>
        <ecNumber evidence="3">2.7.13.3</ecNumber>
    </recommendedName>
</protein>
<dbReference type="AlphaFoldDB" id="A0A4R1NE14"/>
<comment type="catalytic activity">
    <reaction evidence="1">
        <text>ATP + protein L-histidine = ADP + protein N-phospho-L-histidine.</text>
        <dbReference type="EC" id="2.7.13.3"/>
    </reaction>
</comment>
<dbReference type="Pfam" id="PF00512">
    <property type="entry name" value="HisKA"/>
    <property type="match status" value="1"/>
</dbReference>
<keyword evidence="5" id="KW-0997">Cell inner membrane</keyword>
<keyword evidence="14 16" id="KW-0472">Membrane</keyword>
<evidence type="ECO:0000256" key="12">
    <source>
        <dbReference type="ARBA" id="ARBA00022989"/>
    </source>
</evidence>
<dbReference type="Pfam" id="PF02518">
    <property type="entry name" value="HATPase_c"/>
    <property type="match status" value="1"/>
</dbReference>
<keyword evidence="13" id="KW-0902">Two-component regulatory system</keyword>